<reference evidence="1" key="1">
    <citation type="submission" date="2019-11" db="EMBL/GenBank/DDBJ databases">
        <authorList>
            <person name="Feng L."/>
        </authorList>
    </citation>
    <scope>NUCLEOTIDE SEQUENCE</scope>
    <source>
        <strain evidence="1">VatypicaLFYP47</strain>
    </source>
</reference>
<gene>
    <name evidence="1" type="ORF">VALFYP47_01648</name>
</gene>
<evidence type="ECO:0000313" key="1">
    <source>
        <dbReference type="EMBL" id="VYU21523.1"/>
    </source>
</evidence>
<proteinExistence type="predicted"/>
<accession>A0A6N3D7F7</accession>
<sequence length="46" mass="5376">MPTTDYTEFLHNVKKNILNCNMKLNSIQIYNLINFFKKDLQGGSII</sequence>
<organism evidence="1">
    <name type="scientific">Veillonella atypica</name>
    <dbReference type="NCBI Taxonomy" id="39777"/>
    <lineage>
        <taxon>Bacteria</taxon>
        <taxon>Bacillati</taxon>
        <taxon>Bacillota</taxon>
        <taxon>Negativicutes</taxon>
        <taxon>Veillonellales</taxon>
        <taxon>Veillonellaceae</taxon>
        <taxon>Veillonella</taxon>
    </lineage>
</organism>
<dbReference type="AlphaFoldDB" id="A0A6N3D7F7"/>
<dbReference type="EMBL" id="CACRUN010000025">
    <property type="protein sequence ID" value="VYU21523.1"/>
    <property type="molecule type" value="Genomic_DNA"/>
</dbReference>
<protein>
    <submittedName>
        <fullName evidence="1">Uncharacterized protein</fullName>
    </submittedName>
</protein>
<name>A0A6N3D7F7_9FIRM</name>